<name>A0A8D0GL05_SPHPU</name>
<dbReference type="PANTHER" id="PTHR23317:SF74">
    <property type="entry name" value="DEDICATOR OF CYTOKINESIS PROTEIN 8"/>
    <property type="match status" value="1"/>
</dbReference>
<proteinExistence type="inferred from homology"/>
<comment type="similarity">
    <text evidence="2">Belongs to the DOCK family.</text>
</comment>
<dbReference type="InterPro" id="IPR046769">
    <property type="entry name" value="DOCKER_Lobe_A"/>
</dbReference>
<dbReference type="InterPro" id="IPR026791">
    <property type="entry name" value="DOCK"/>
</dbReference>
<dbReference type="GeneTree" id="ENSGT00940000155876"/>
<evidence type="ECO:0000256" key="1">
    <source>
        <dbReference type="ARBA" id="ARBA00022658"/>
    </source>
</evidence>
<keyword evidence="5" id="KW-1185">Reference proteome</keyword>
<organism evidence="4 5">
    <name type="scientific">Sphenodon punctatus</name>
    <name type="common">Tuatara</name>
    <name type="synonym">Hatteria punctata</name>
    <dbReference type="NCBI Taxonomy" id="8508"/>
    <lineage>
        <taxon>Eukaryota</taxon>
        <taxon>Metazoa</taxon>
        <taxon>Chordata</taxon>
        <taxon>Craniata</taxon>
        <taxon>Vertebrata</taxon>
        <taxon>Euteleostomi</taxon>
        <taxon>Lepidosauria</taxon>
        <taxon>Sphenodontia</taxon>
        <taxon>Sphenodontidae</taxon>
        <taxon>Sphenodon</taxon>
    </lineage>
</organism>
<dbReference type="Pfam" id="PF06920">
    <property type="entry name" value="DHR-2_Lobe_A"/>
    <property type="match status" value="1"/>
</dbReference>
<dbReference type="PANTHER" id="PTHR23317">
    <property type="entry name" value="DEDICATOR OF CYTOKINESIS DOCK"/>
    <property type="match status" value="1"/>
</dbReference>
<reference evidence="4" key="1">
    <citation type="submission" date="2025-08" db="UniProtKB">
        <authorList>
            <consortium name="Ensembl"/>
        </authorList>
    </citation>
    <scope>IDENTIFICATION</scope>
</reference>
<dbReference type="InterPro" id="IPR027357">
    <property type="entry name" value="DOCKER_dom"/>
</dbReference>
<dbReference type="Ensembl" id="ENSSPUT00000010711.1">
    <property type="protein sequence ID" value="ENSSPUP00000010054.1"/>
    <property type="gene ID" value="ENSSPUG00000007787.1"/>
</dbReference>
<dbReference type="Proteomes" id="UP000694392">
    <property type="component" value="Unplaced"/>
</dbReference>
<sequence length="150" mass="17070">MQVTMSLASLVGKSSDFNEEYLRRSLRTILAYAEEDVDMQPTLFPNQVEELLCNLNSILSDTVKMREFQEDPEMLMDLMYRIAKGYQTSPDLRLTWLQNMAEKHAKKKCYTEAAMCLVHAAALVAEYLSMLEDHSYLPVGSVSFQVGTAD</sequence>
<dbReference type="Gene3D" id="1.25.40.410">
    <property type="match status" value="1"/>
</dbReference>
<dbReference type="GO" id="GO:2000406">
    <property type="term" value="P:positive regulation of T cell migration"/>
    <property type="evidence" value="ECO:0007669"/>
    <property type="project" value="TreeGrafter"/>
</dbReference>
<keyword evidence="1" id="KW-0344">Guanine-nucleotide releasing factor</keyword>
<dbReference type="InterPro" id="IPR043161">
    <property type="entry name" value="DOCK_C_lobe_A"/>
</dbReference>
<accession>A0A8D0GL05</accession>
<feature type="domain" description="DOCKER" evidence="3">
    <location>
        <begin position="84"/>
        <end position="150"/>
    </location>
</feature>
<dbReference type="AlphaFoldDB" id="A0A8D0GL05"/>
<evidence type="ECO:0000313" key="5">
    <source>
        <dbReference type="Proteomes" id="UP000694392"/>
    </source>
</evidence>
<evidence type="ECO:0000256" key="2">
    <source>
        <dbReference type="PROSITE-ProRule" id="PRU00984"/>
    </source>
</evidence>
<dbReference type="PROSITE" id="PS51651">
    <property type="entry name" value="DOCKER"/>
    <property type="match status" value="1"/>
</dbReference>
<dbReference type="GO" id="GO:0031252">
    <property type="term" value="C:cell leading edge"/>
    <property type="evidence" value="ECO:0007669"/>
    <property type="project" value="TreeGrafter"/>
</dbReference>
<evidence type="ECO:0000259" key="3">
    <source>
        <dbReference type="PROSITE" id="PS51651"/>
    </source>
</evidence>
<reference evidence="4" key="2">
    <citation type="submission" date="2025-09" db="UniProtKB">
        <authorList>
            <consortium name="Ensembl"/>
        </authorList>
    </citation>
    <scope>IDENTIFICATION</scope>
</reference>
<evidence type="ECO:0000313" key="4">
    <source>
        <dbReference type="Ensembl" id="ENSSPUP00000010054.1"/>
    </source>
</evidence>
<dbReference type="GO" id="GO:0005085">
    <property type="term" value="F:guanyl-nucleotide exchange factor activity"/>
    <property type="evidence" value="ECO:0007669"/>
    <property type="project" value="UniProtKB-KW"/>
</dbReference>
<protein>
    <recommendedName>
        <fullName evidence="3">DOCKER domain-containing protein</fullName>
    </recommendedName>
</protein>
<dbReference type="GO" id="GO:0007264">
    <property type="term" value="P:small GTPase-mediated signal transduction"/>
    <property type="evidence" value="ECO:0007669"/>
    <property type="project" value="InterPro"/>
</dbReference>
<dbReference type="GO" id="GO:1903905">
    <property type="term" value="P:positive regulation of establishment of T cell polarity"/>
    <property type="evidence" value="ECO:0007669"/>
    <property type="project" value="TreeGrafter"/>
</dbReference>